<dbReference type="AlphaFoldDB" id="X1QRB4"/>
<sequence>MKRVIVAIVLLLAVGVGITLWVRTRRDQDTDGADLQTVQVKRGMVKLTVSADGVLKPLTTVMIKSYAGGEIEV</sequence>
<evidence type="ECO:0000313" key="1">
    <source>
        <dbReference type="EMBL" id="GAI57346.1"/>
    </source>
</evidence>
<feature type="non-terminal residue" evidence="1">
    <location>
        <position position="73"/>
    </location>
</feature>
<reference evidence="1" key="1">
    <citation type="journal article" date="2014" name="Front. Microbiol.">
        <title>High frequency of phylogenetically diverse reductive dehalogenase-homologous genes in deep subseafloor sedimentary metagenomes.</title>
        <authorList>
            <person name="Kawai M."/>
            <person name="Futagami T."/>
            <person name="Toyoda A."/>
            <person name="Takaki Y."/>
            <person name="Nishi S."/>
            <person name="Hori S."/>
            <person name="Arai W."/>
            <person name="Tsubouchi T."/>
            <person name="Morono Y."/>
            <person name="Uchiyama I."/>
            <person name="Ito T."/>
            <person name="Fujiyama A."/>
            <person name="Inagaki F."/>
            <person name="Takami H."/>
        </authorList>
    </citation>
    <scope>NUCLEOTIDE SEQUENCE</scope>
    <source>
        <strain evidence="1">Expedition CK06-06</strain>
    </source>
</reference>
<proteinExistence type="predicted"/>
<comment type="caution">
    <text evidence="1">The sequence shown here is derived from an EMBL/GenBank/DDBJ whole genome shotgun (WGS) entry which is preliminary data.</text>
</comment>
<organism evidence="1">
    <name type="scientific">marine sediment metagenome</name>
    <dbReference type="NCBI Taxonomy" id="412755"/>
    <lineage>
        <taxon>unclassified sequences</taxon>
        <taxon>metagenomes</taxon>
        <taxon>ecological metagenomes</taxon>
    </lineage>
</organism>
<evidence type="ECO:0008006" key="2">
    <source>
        <dbReference type="Google" id="ProtNLM"/>
    </source>
</evidence>
<dbReference type="EMBL" id="BARV01034154">
    <property type="protein sequence ID" value="GAI57346.1"/>
    <property type="molecule type" value="Genomic_DNA"/>
</dbReference>
<accession>X1QRB4</accession>
<gene>
    <name evidence="1" type="ORF">S06H3_53555</name>
</gene>
<protein>
    <recommendedName>
        <fullName evidence="2">RND efflux pump membrane fusion protein barrel-sandwich domain-containing protein</fullName>
    </recommendedName>
</protein>
<name>X1QRB4_9ZZZZ</name>